<comment type="caution">
    <text evidence="8">The sequence shown here is derived from an EMBL/GenBank/DDBJ whole genome shotgun (WGS) entry which is preliminary data.</text>
</comment>
<proteinExistence type="inferred from homology"/>
<dbReference type="PROSITE" id="PS51722">
    <property type="entry name" value="G_TR_2"/>
    <property type="match status" value="1"/>
</dbReference>
<evidence type="ECO:0000256" key="5">
    <source>
        <dbReference type="ARBA" id="ARBA00023134"/>
    </source>
</evidence>
<dbReference type="InterPro" id="IPR009000">
    <property type="entry name" value="Transl_B-barrel_sf"/>
</dbReference>
<keyword evidence="5" id="KW-0342">GTP-binding</keyword>
<keyword evidence="4" id="KW-0648">Protein biosynthesis</keyword>
<dbReference type="SUPFAM" id="SSF52156">
    <property type="entry name" value="Initiation factor IF2/eIF5b, domain 3"/>
    <property type="match status" value="1"/>
</dbReference>
<dbReference type="GO" id="GO:0005525">
    <property type="term" value="F:GTP binding"/>
    <property type="evidence" value="ECO:0007669"/>
    <property type="project" value="UniProtKB-KW"/>
</dbReference>
<dbReference type="InterPro" id="IPR000795">
    <property type="entry name" value="T_Tr_GTP-bd_dom"/>
</dbReference>
<dbReference type="InterPro" id="IPR036925">
    <property type="entry name" value="TIF_IF2_dom3_sf"/>
</dbReference>
<organism evidence="8 9">
    <name type="scientific">Champsocephalus esox</name>
    <name type="common">pike icefish</name>
    <dbReference type="NCBI Taxonomy" id="159716"/>
    <lineage>
        <taxon>Eukaryota</taxon>
        <taxon>Metazoa</taxon>
        <taxon>Chordata</taxon>
        <taxon>Craniata</taxon>
        <taxon>Vertebrata</taxon>
        <taxon>Euteleostomi</taxon>
        <taxon>Actinopterygii</taxon>
        <taxon>Neopterygii</taxon>
        <taxon>Teleostei</taxon>
        <taxon>Neoteleostei</taxon>
        <taxon>Acanthomorphata</taxon>
        <taxon>Eupercaria</taxon>
        <taxon>Perciformes</taxon>
        <taxon>Notothenioidei</taxon>
        <taxon>Channichthyidae</taxon>
        <taxon>Champsocephalus</taxon>
    </lineage>
</organism>
<evidence type="ECO:0000256" key="1">
    <source>
        <dbReference type="ARBA" id="ARBA00007733"/>
    </source>
</evidence>
<dbReference type="InterPro" id="IPR005225">
    <property type="entry name" value="Small_GTP-bd"/>
</dbReference>
<keyword evidence="9" id="KW-1185">Reference proteome</keyword>
<evidence type="ECO:0000256" key="3">
    <source>
        <dbReference type="ARBA" id="ARBA00022741"/>
    </source>
</evidence>
<accession>A0AAN8C7Y3</accession>
<evidence type="ECO:0000259" key="7">
    <source>
        <dbReference type="PROSITE" id="PS51722"/>
    </source>
</evidence>
<keyword evidence="2" id="KW-0396">Initiation factor</keyword>
<dbReference type="FunFam" id="2.40.30.10:FF:000007">
    <property type="entry name" value="Translation initiation factor IF-2"/>
    <property type="match status" value="1"/>
</dbReference>
<dbReference type="CDD" id="cd03702">
    <property type="entry name" value="IF2_mtIF2_II"/>
    <property type="match status" value="1"/>
</dbReference>
<dbReference type="PANTHER" id="PTHR43381">
    <property type="entry name" value="TRANSLATION INITIATION FACTOR IF-2-RELATED"/>
    <property type="match status" value="1"/>
</dbReference>
<reference evidence="8 9" key="1">
    <citation type="journal article" date="2023" name="Mol. Biol. Evol.">
        <title>Genomics of Secondarily Temperate Adaptation in the Only Non-Antarctic Icefish.</title>
        <authorList>
            <person name="Rivera-Colon A.G."/>
            <person name="Rayamajhi N."/>
            <person name="Minhas B.F."/>
            <person name="Madrigal G."/>
            <person name="Bilyk K.T."/>
            <person name="Yoon V."/>
            <person name="Hune M."/>
            <person name="Gregory S."/>
            <person name="Cheng C.H.C."/>
            <person name="Catchen J.M."/>
        </authorList>
    </citation>
    <scope>NUCLEOTIDE SEQUENCE [LARGE SCALE GENOMIC DNA]</scope>
    <source>
        <strain evidence="8">JC2023a</strain>
    </source>
</reference>
<evidence type="ECO:0000313" key="9">
    <source>
        <dbReference type="Proteomes" id="UP001335648"/>
    </source>
</evidence>
<evidence type="ECO:0000256" key="2">
    <source>
        <dbReference type="ARBA" id="ARBA00022540"/>
    </source>
</evidence>
<dbReference type="GO" id="GO:0003924">
    <property type="term" value="F:GTPase activity"/>
    <property type="evidence" value="ECO:0007669"/>
    <property type="project" value="InterPro"/>
</dbReference>
<dbReference type="GO" id="GO:0005737">
    <property type="term" value="C:cytoplasm"/>
    <property type="evidence" value="ECO:0007669"/>
    <property type="project" value="TreeGrafter"/>
</dbReference>
<comment type="function">
    <text evidence="6">One of the essential components for the initiation of protein synthesis. Protects formylmethionyl-tRNA from spontaneous hydrolysis and promotes its binding to the 30S ribosomal subunits. Also involved in the hydrolysis of GTP during the formation of the 70S ribosomal complex.</text>
</comment>
<keyword evidence="3" id="KW-0547">Nucleotide-binding</keyword>
<dbReference type="FunFam" id="3.40.50.10050:FF:000001">
    <property type="entry name" value="Translation initiation factor IF-2"/>
    <property type="match status" value="1"/>
</dbReference>
<dbReference type="SUPFAM" id="SSF52540">
    <property type="entry name" value="P-loop containing nucleoside triphosphate hydrolases"/>
    <property type="match status" value="1"/>
</dbReference>
<dbReference type="Pfam" id="PF11987">
    <property type="entry name" value="IF-2"/>
    <property type="match status" value="1"/>
</dbReference>
<dbReference type="NCBIfam" id="TIGR00231">
    <property type="entry name" value="small_GTP"/>
    <property type="match status" value="1"/>
</dbReference>
<dbReference type="InterPro" id="IPR023115">
    <property type="entry name" value="TIF_IF2_dom3"/>
</dbReference>
<dbReference type="InterPro" id="IPR053905">
    <property type="entry name" value="EF-G-like_DII"/>
</dbReference>
<dbReference type="CDD" id="cd01887">
    <property type="entry name" value="IF2_eIF5B"/>
    <property type="match status" value="1"/>
</dbReference>
<dbReference type="GO" id="GO:0003743">
    <property type="term" value="F:translation initiation factor activity"/>
    <property type="evidence" value="ECO:0007669"/>
    <property type="project" value="UniProtKB-KW"/>
</dbReference>
<dbReference type="Gene3D" id="3.40.50.300">
    <property type="entry name" value="P-loop containing nucleotide triphosphate hydrolases"/>
    <property type="match status" value="1"/>
</dbReference>
<protein>
    <recommendedName>
        <fullName evidence="7">Tr-type G domain-containing protein</fullName>
    </recommendedName>
</protein>
<dbReference type="PANTHER" id="PTHR43381:SF20">
    <property type="entry name" value="TRANSLATION INITIATION FACTOR IF-2, MITOCHONDRIAL"/>
    <property type="match status" value="1"/>
</dbReference>
<dbReference type="InterPro" id="IPR015760">
    <property type="entry name" value="TIF_IF2"/>
</dbReference>
<sequence length="470" mass="51589">MKKRNGAQGGTGEKNRIVQLPTGERITFLDTPGHAAFSSMRGRGADATDIIILVVAADDGVMNQTVESIQHAKRAGVPMIVAVNKCDKHQSDPQKVKQELLAHDVVCEEFGGDVQAIHVSALKGDNLMELAEATVVLAEVLELKADPGGAVEGLIIESRSERGRGPVTTALVQTGTLRRGSVLVAGTSWAKVRFLLDENGRALQEAGPSVAVEIAGWKELPAAGDTMMEVESEQRAKEVVEWRVQLGEAQQLLEEQQLIQVKQQHHLDQYRQQREGLQHLSWRQRKKVLYRTNKDQFSMRPSEKSSGEEAGLQLIVKGDVDGSVEALLNILSSYDAQLQCPLDILHYGIGDISENDVNMANTFSGSVYGFNVAASKSIVQLAEKLCVPLRLHNIIYKLIDELKDELSSKLPPLKTEKIVGEATVLAMFDVSVGKKKLPVAGCRVQKGLLDRRMTFRLIRGRDAIWEGELI</sequence>
<dbReference type="Pfam" id="PF00009">
    <property type="entry name" value="GTP_EFTU"/>
    <property type="match status" value="1"/>
</dbReference>
<evidence type="ECO:0000313" key="8">
    <source>
        <dbReference type="EMBL" id="KAK5898632.1"/>
    </source>
</evidence>
<dbReference type="SUPFAM" id="SSF50447">
    <property type="entry name" value="Translation proteins"/>
    <property type="match status" value="2"/>
</dbReference>
<gene>
    <name evidence="8" type="ORF">CesoFtcFv8_008189</name>
</gene>
<dbReference type="InterPro" id="IPR044145">
    <property type="entry name" value="IF2_II"/>
</dbReference>
<dbReference type="InterPro" id="IPR027417">
    <property type="entry name" value="P-loop_NTPase"/>
</dbReference>
<comment type="similarity">
    <text evidence="1">Belongs to the TRAFAC class translation factor GTPase superfamily. Classic translation factor GTPase family. IF-2 subfamily.</text>
</comment>
<dbReference type="Gene3D" id="2.40.30.10">
    <property type="entry name" value="Translation factors"/>
    <property type="match status" value="2"/>
</dbReference>
<evidence type="ECO:0000256" key="4">
    <source>
        <dbReference type="ARBA" id="ARBA00022917"/>
    </source>
</evidence>
<dbReference type="Gene3D" id="3.40.50.10050">
    <property type="entry name" value="Translation initiation factor IF- 2, domain 3"/>
    <property type="match status" value="1"/>
</dbReference>
<dbReference type="Proteomes" id="UP001335648">
    <property type="component" value="Unassembled WGS sequence"/>
</dbReference>
<dbReference type="Pfam" id="PF22042">
    <property type="entry name" value="EF-G_D2"/>
    <property type="match status" value="1"/>
</dbReference>
<dbReference type="EMBL" id="JAULUE010002052">
    <property type="protein sequence ID" value="KAK5898632.1"/>
    <property type="molecule type" value="Genomic_DNA"/>
</dbReference>
<dbReference type="AlphaFoldDB" id="A0AAN8C7Y3"/>
<evidence type="ECO:0000256" key="6">
    <source>
        <dbReference type="ARBA" id="ARBA00025162"/>
    </source>
</evidence>
<name>A0AAN8C7Y3_9TELE</name>
<feature type="domain" description="Tr-type G" evidence="7">
    <location>
        <begin position="1"/>
        <end position="144"/>
    </location>
</feature>